<comment type="caution">
    <text evidence="1">The sequence shown here is derived from an EMBL/GenBank/DDBJ whole genome shotgun (WGS) entry which is preliminary data.</text>
</comment>
<name>A0A812L620_SYMPI</name>
<sequence>SLSMRSGWGLTQTSTKKWSTPTLLQCSSGGSKSFVLSSQQSCSSGSWPSRPSASAS</sequence>
<reference evidence="1" key="1">
    <citation type="submission" date="2021-02" db="EMBL/GenBank/DDBJ databases">
        <authorList>
            <person name="Dougan E. K."/>
            <person name="Rhodes N."/>
            <person name="Thang M."/>
            <person name="Chan C."/>
        </authorList>
    </citation>
    <scope>NUCLEOTIDE SEQUENCE</scope>
</reference>
<evidence type="ECO:0000313" key="2">
    <source>
        <dbReference type="Proteomes" id="UP000649617"/>
    </source>
</evidence>
<gene>
    <name evidence="1" type="primary">para</name>
    <name evidence="1" type="ORF">SPIL2461_LOCUS4236</name>
</gene>
<proteinExistence type="predicted"/>
<dbReference type="EMBL" id="CAJNIZ010005458">
    <property type="protein sequence ID" value="CAE7241991.1"/>
    <property type="molecule type" value="Genomic_DNA"/>
</dbReference>
<keyword evidence="2" id="KW-1185">Reference proteome</keyword>
<feature type="non-terminal residue" evidence="1">
    <location>
        <position position="56"/>
    </location>
</feature>
<protein>
    <submittedName>
        <fullName evidence="1">Para protein</fullName>
    </submittedName>
</protein>
<organism evidence="1 2">
    <name type="scientific">Symbiodinium pilosum</name>
    <name type="common">Dinoflagellate</name>
    <dbReference type="NCBI Taxonomy" id="2952"/>
    <lineage>
        <taxon>Eukaryota</taxon>
        <taxon>Sar</taxon>
        <taxon>Alveolata</taxon>
        <taxon>Dinophyceae</taxon>
        <taxon>Suessiales</taxon>
        <taxon>Symbiodiniaceae</taxon>
        <taxon>Symbiodinium</taxon>
    </lineage>
</organism>
<feature type="non-terminal residue" evidence="1">
    <location>
        <position position="1"/>
    </location>
</feature>
<accession>A0A812L620</accession>
<dbReference type="AlphaFoldDB" id="A0A812L620"/>
<evidence type="ECO:0000313" key="1">
    <source>
        <dbReference type="EMBL" id="CAE7241991.1"/>
    </source>
</evidence>
<dbReference type="Proteomes" id="UP000649617">
    <property type="component" value="Unassembled WGS sequence"/>
</dbReference>